<accession>A0A8J5MC91</accession>
<name>A0A8J5MC91_9STRA</name>
<organism evidence="2 3">
    <name type="scientific">Phytophthora aleatoria</name>
    <dbReference type="NCBI Taxonomy" id="2496075"/>
    <lineage>
        <taxon>Eukaryota</taxon>
        <taxon>Sar</taxon>
        <taxon>Stramenopiles</taxon>
        <taxon>Oomycota</taxon>
        <taxon>Peronosporomycetes</taxon>
        <taxon>Peronosporales</taxon>
        <taxon>Peronosporaceae</taxon>
        <taxon>Phytophthora</taxon>
    </lineage>
</organism>
<dbReference type="EMBL" id="JAENGY010002516">
    <property type="protein sequence ID" value="KAG6943981.1"/>
    <property type="molecule type" value="Genomic_DNA"/>
</dbReference>
<keyword evidence="1" id="KW-0472">Membrane</keyword>
<sequence length="414" mass="46939">MKCLSMSLHLRTLRRASLRPVLPLLGFFVLVPLLVYNFFTFDFQQVPSFKRRFRAALPSVSTCLRVDSQEFLRPDALRTLQTRCGVQNTSRPPKITSKLRLVHFVNVVLDAIPVWDGDPETDREQFTYLQFAALQSARRVLQPDTMMMHYLEIPRGVWYTQCQRHLGLHKVLPPVSFDAMQKAGPPFLNRQARRHLVEVLLMLRALKKHGGMAFTDFNTFLLRGISVDMQDEMVVASQARGGETFSMGLHMMQAPPGHPFVEYLEHKIIEMVEQNDQKLHQMTLSEAVGQIVVEKYLEDHEGGSDVNATKSSTIMDGVAVAASDLFELNALHDLLTEKLSPSLVGKFRDVAGFHVDKYDFEEKTADTDELREIARMQKELTLAVEWQSLDTLLGAVVRLAVAANTTAELEPLFT</sequence>
<comment type="caution">
    <text evidence="2">The sequence shown here is derived from an EMBL/GenBank/DDBJ whole genome shotgun (WGS) entry which is preliminary data.</text>
</comment>
<reference evidence="2" key="1">
    <citation type="submission" date="2021-01" db="EMBL/GenBank/DDBJ databases">
        <title>Phytophthora aleatoria, a newly-described species from Pinus radiata is distinct from Phytophthora cactorum isolates based on comparative genomics.</title>
        <authorList>
            <person name="Mcdougal R."/>
            <person name="Panda P."/>
            <person name="Williams N."/>
            <person name="Studholme D.J."/>
        </authorList>
    </citation>
    <scope>NUCLEOTIDE SEQUENCE</scope>
    <source>
        <strain evidence="2">NZFS 4037</strain>
    </source>
</reference>
<dbReference type="Proteomes" id="UP000709295">
    <property type="component" value="Unassembled WGS sequence"/>
</dbReference>
<feature type="transmembrane region" description="Helical" evidence="1">
    <location>
        <begin position="21"/>
        <end position="39"/>
    </location>
</feature>
<evidence type="ECO:0000313" key="2">
    <source>
        <dbReference type="EMBL" id="KAG6943981.1"/>
    </source>
</evidence>
<keyword evidence="1" id="KW-1133">Transmembrane helix</keyword>
<protein>
    <submittedName>
        <fullName evidence="2">Uncharacterized protein</fullName>
    </submittedName>
</protein>
<evidence type="ECO:0000256" key="1">
    <source>
        <dbReference type="SAM" id="Phobius"/>
    </source>
</evidence>
<gene>
    <name evidence="2" type="ORF">JG688_00017333</name>
</gene>
<proteinExistence type="predicted"/>
<keyword evidence="1" id="KW-0812">Transmembrane</keyword>
<dbReference type="AlphaFoldDB" id="A0A8J5MC91"/>
<evidence type="ECO:0000313" key="3">
    <source>
        <dbReference type="Proteomes" id="UP000709295"/>
    </source>
</evidence>
<keyword evidence="3" id="KW-1185">Reference proteome</keyword>